<dbReference type="AlphaFoldDB" id="A0A4E0RXI2"/>
<protein>
    <submittedName>
        <fullName evidence="2">Uncharacterized protein</fullName>
    </submittedName>
</protein>
<keyword evidence="3" id="KW-1185">Reference proteome</keyword>
<name>A0A4E0RXI2_FASHE</name>
<gene>
    <name evidence="2" type="ORF">D915_006190</name>
</gene>
<accession>A0A4E0RXI2</accession>
<feature type="region of interest" description="Disordered" evidence="1">
    <location>
        <begin position="1"/>
        <end position="68"/>
    </location>
</feature>
<feature type="compositionally biased region" description="Basic and acidic residues" evidence="1">
    <location>
        <begin position="24"/>
        <end position="43"/>
    </location>
</feature>
<feature type="compositionally biased region" description="Polar residues" evidence="1">
    <location>
        <begin position="46"/>
        <end position="64"/>
    </location>
</feature>
<sequence length="290" mass="30758">MLVRTVCRSSSSSARSAGGRAGVRRNDRDRGSQNSTRGRDARSCRSRSSTNDLSDPLQMTTPIFNDSELPPAYKDVVSGLPGVLFVGPGSYVDVDHGEEPASPTNRFGHRLCKPRSGRFRGHGSRRDQSNRNSTNNDNNNVVDNTPEQVASSSQMVSPRRSSTPPPPSYEDVMSLPVLQSGADECAHVVDVAETGITTVSSSNVTDVQPHAEEIANVDALVDNHHRGLMDTSAGRCSDNNPAGSAAIQHSGSSSPQTSDNVPPSAVHSDHVYLPHSITEATVNPPGQLAG</sequence>
<feature type="compositionally biased region" description="Polar residues" evidence="1">
    <location>
        <begin position="237"/>
        <end position="261"/>
    </location>
</feature>
<feature type="compositionally biased region" description="Low complexity" evidence="1">
    <location>
        <begin position="1"/>
        <end position="18"/>
    </location>
</feature>
<feature type="compositionally biased region" description="Basic residues" evidence="1">
    <location>
        <begin position="107"/>
        <end position="123"/>
    </location>
</feature>
<feature type="compositionally biased region" description="Low complexity" evidence="1">
    <location>
        <begin position="130"/>
        <end position="162"/>
    </location>
</feature>
<evidence type="ECO:0000313" key="2">
    <source>
        <dbReference type="EMBL" id="THD23052.1"/>
    </source>
</evidence>
<feature type="region of interest" description="Disordered" evidence="1">
    <location>
        <begin position="232"/>
        <end position="268"/>
    </location>
</feature>
<proteinExistence type="predicted"/>
<feature type="region of interest" description="Disordered" evidence="1">
    <location>
        <begin position="95"/>
        <end position="173"/>
    </location>
</feature>
<organism evidence="2 3">
    <name type="scientific">Fasciola hepatica</name>
    <name type="common">Liver fluke</name>
    <dbReference type="NCBI Taxonomy" id="6192"/>
    <lineage>
        <taxon>Eukaryota</taxon>
        <taxon>Metazoa</taxon>
        <taxon>Spiralia</taxon>
        <taxon>Lophotrochozoa</taxon>
        <taxon>Platyhelminthes</taxon>
        <taxon>Trematoda</taxon>
        <taxon>Digenea</taxon>
        <taxon>Plagiorchiida</taxon>
        <taxon>Echinostomata</taxon>
        <taxon>Echinostomatoidea</taxon>
        <taxon>Fasciolidae</taxon>
        <taxon>Fasciola</taxon>
    </lineage>
</organism>
<evidence type="ECO:0000256" key="1">
    <source>
        <dbReference type="SAM" id="MobiDB-lite"/>
    </source>
</evidence>
<dbReference type="Proteomes" id="UP000230066">
    <property type="component" value="Unassembled WGS sequence"/>
</dbReference>
<dbReference type="EMBL" id="JXXN02002364">
    <property type="protein sequence ID" value="THD23052.1"/>
    <property type="molecule type" value="Genomic_DNA"/>
</dbReference>
<reference evidence="2" key="1">
    <citation type="submission" date="2019-03" db="EMBL/GenBank/DDBJ databases">
        <title>Improved annotation for the trematode Fasciola hepatica.</title>
        <authorList>
            <person name="Choi Y.-J."/>
            <person name="Martin J."/>
            <person name="Mitreva M."/>
        </authorList>
    </citation>
    <scope>NUCLEOTIDE SEQUENCE [LARGE SCALE GENOMIC DNA]</scope>
</reference>
<evidence type="ECO:0000313" key="3">
    <source>
        <dbReference type="Proteomes" id="UP000230066"/>
    </source>
</evidence>
<comment type="caution">
    <text evidence="2">The sequence shown here is derived from an EMBL/GenBank/DDBJ whole genome shotgun (WGS) entry which is preliminary data.</text>
</comment>